<protein>
    <recommendedName>
        <fullName evidence="6">UvrD-like helicase ATP-binding domain-containing protein</fullName>
    </recommendedName>
</protein>
<reference evidence="7" key="1">
    <citation type="journal article" date="2014" name="Int. J. Syst. Evol. Microbiol.">
        <title>Complete genome sequence of Corynebacterium casei LMG S-19264T (=DSM 44701T), isolated from a smear-ripened cheese.</title>
        <authorList>
            <consortium name="US DOE Joint Genome Institute (JGI-PGF)"/>
            <person name="Walter F."/>
            <person name="Albersmeier A."/>
            <person name="Kalinowski J."/>
            <person name="Ruckert C."/>
        </authorList>
    </citation>
    <scope>NUCLEOTIDE SEQUENCE</scope>
    <source>
        <strain evidence="7">JCM 31311</strain>
    </source>
</reference>
<dbReference type="GO" id="GO:0043138">
    <property type="term" value="F:3'-5' DNA helicase activity"/>
    <property type="evidence" value="ECO:0007669"/>
    <property type="project" value="TreeGrafter"/>
</dbReference>
<dbReference type="InterPro" id="IPR000212">
    <property type="entry name" value="DNA_helicase_UvrD/REP"/>
</dbReference>
<dbReference type="RefSeq" id="WP_229776516.1">
    <property type="nucleotide sequence ID" value="NZ_BMQL01000050.1"/>
</dbReference>
<keyword evidence="8" id="KW-1185">Reference proteome</keyword>
<dbReference type="Proteomes" id="UP000603865">
    <property type="component" value="Unassembled WGS sequence"/>
</dbReference>
<gene>
    <name evidence="7" type="ORF">GCM10008957_46920</name>
</gene>
<feature type="domain" description="UvrD-like helicase ATP-binding" evidence="6">
    <location>
        <begin position="182"/>
        <end position="564"/>
    </location>
</feature>
<evidence type="ECO:0000313" key="7">
    <source>
        <dbReference type="EMBL" id="GGR30775.1"/>
    </source>
</evidence>
<dbReference type="Pfam" id="PF13538">
    <property type="entry name" value="UvrD_C_2"/>
    <property type="match status" value="1"/>
</dbReference>
<dbReference type="GO" id="GO:0000725">
    <property type="term" value="P:recombinational repair"/>
    <property type="evidence" value="ECO:0007669"/>
    <property type="project" value="TreeGrafter"/>
</dbReference>
<dbReference type="InterPro" id="IPR027785">
    <property type="entry name" value="UvrD-like_helicase_C"/>
</dbReference>
<evidence type="ECO:0000259" key="6">
    <source>
        <dbReference type="PROSITE" id="PS51198"/>
    </source>
</evidence>
<dbReference type="EMBL" id="BMQL01000050">
    <property type="protein sequence ID" value="GGR30775.1"/>
    <property type="molecule type" value="Genomic_DNA"/>
</dbReference>
<dbReference type="InterPro" id="IPR014016">
    <property type="entry name" value="UvrD-like_ATP-bd"/>
</dbReference>
<dbReference type="GO" id="GO:0005829">
    <property type="term" value="C:cytosol"/>
    <property type="evidence" value="ECO:0007669"/>
    <property type="project" value="TreeGrafter"/>
</dbReference>
<keyword evidence="3 5" id="KW-0347">Helicase</keyword>
<organism evidence="7 8">
    <name type="scientific">Deinococcus ruber</name>
    <dbReference type="NCBI Taxonomy" id="1848197"/>
    <lineage>
        <taxon>Bacteria</taxon>
        <taxon>Thermotogati</taxon>
        <taxon>Deinococcota</taxon>
        <taxon>Deinococci</taxon>
        <taxon>Deinococcales</taxon>
        <taxon>Deinococcaceae</taxon>
        <taxon>Deinococcus</taxon>
    </lineage>
</organism>
<dbReference type="GO" id="GO:0005524">
    <property type="term" value="F:ATP binding"/>
    <property type="evidence" value="ECO:0007669"/>
    <property type="project" value="UniProtKB-UniRule"/>
</dbReference>
<dbReference type="SUPFAM" id="SSF52540">
    <property type="entry name" value="P-loop containing nucleoside triphosphate hydrolases"/>
    <property type="match status" value="1"/>
</dbReference>
<dbReference type="GO" id="GO:0016787">
    <property type="term" value="F:hydrolase activity"/>
    <property type="evidence" value="ECO:0007669"/>
    <property type="project" value="UniProtKB-UniRule"/>
</dbReference>
<dbReference type="PANTHER" id="PTHR11070:SF45">
    <property type="entry name" value="DNA 3'-5' HELICASE"/>
    <property type="match status" value="1"/>
</dbReference>
<dbReference type="InterPro" id="IPR027417">
    <property type="entry name" value="P-loop_NTPase"/>
</dbReference>
<accession>A0A918CNS9</accession>
<proteinExistence type="predicted"/>
<evidence type="ECO:0000256" key="2">
    <source>
        <dbReference type="ARBA" id="ARBA00022801"/>
    </source>
</evidence>
<comment type="caution">
    <text evidence="7">The sequence shown here is derived from an EMBL/GenBank/DDBJ whole genome shotgun (WGS) entry which is preliminary data.</text>
</comment>
<sequence length="732" mass="79929">MTATSTPPIPSELDLEQQHLSGTITSMLAQIDAWEDRSRNVGADLETSLTLADTAEEMAAMLSVHVNEPYFGSLKVRIGGREQTLYIGKIAHRDLKGPYSITSWESEVGSLFYAQALDWTTPRGLKGTIQRRRQLDVRKKTLHGLTDLYDASTGGDTGARETVLLQRLSEASRSGMRDVVETLQPEQNDIMRAPAGTAVCIQGAAGSGKTTIGFHRLAWLAHSERGPHQARPSHTLVLMPNQVLAHYASRVLPSLNLQGVVVTTPETWALGFLGLEKMEVTDRTLTLLLQDRDNTRRRAAWRRAKALGDLRMFGVVRSHLHTRLQANLERLTYQGSVEVQRGGRSKAITLALSNSQLQKLLTTVLERDPLDGYRPAFRAALEAELLSQARVTDEEEPVVLRQLNVEVSRLIGRVFAGMLPVTEARRLLQDETALRYAAQTHLPEAMLQLLLSDPLASVAKPRRSFADVTELPLMLAVAGLLDGLGKRNGHALEPYDHILLDEAQDFAPLLYALLRRAARPGHLTALGDLNQGLHGYKGPNAWTEVQAALGGGEVLTLSRTYRSTRQITELTARVAATYNRAAAVVGVDRDGMPVQRLTAGPLAQLTAQAVKTMQAAGHANIAIVTRRTADADLLVPDLMQHDVDAQPILNEQARYTGGVVILPVHLAKGLEFDAAIVAGAEATTYDPATEFETRLLYVSLSRGVHALAVVAPNELHPLLSNPSQLEGTSHDK</sequence>
<dbReference type="GO" id="GO:0003677">
    <property type="term" value="F:DNA binding"/>
    <property type="evidence" value="ECO:0007669"/>
    <property type="project" value="InterPro"/>
</dbReference>
<keyword evidence="1 5" id="KW-0547">Nucleotide-binding</keyword>
<evidence type="ECO:0000313" key="8">
    <source>
        <dbReference type="Proteomes" id="UP000603865"/>
    </source>
</evidence>
<evidence type="ECO:0000256" key="1">
    <source>
        <dbReference type="ARBA" id="ARBA00022741"/>
    </source>
</evidence>
<feature type="binding site" evidence="5">
    <location>
        <begin position="203"/>
        <end position="210"/>
    </location>
    <ligand>
        <name>ATP</name>
        <dbReference type="ChEBI" id="CHEBI:30616"/>
    </ligand>
</feature>
<name>A0A918CNS9_9DEIO</name>
<reference evidence="7" key="2">
    <citation type="submission" date="2020-09" db="EMBL/GenBank/DDBJ databases">
        <authorList>
            <person name="Sun Q."/>
            <person name="Ohkuma M."/>
        </authorList>
    </citation>
    <scope>NUCLEOTIDE SEQUENCE</scope>
    <source>
        <strain evidence="7">JCM 31311</strain>
    </source>
</reference>
<dbReference type="PANTHER" id="PTHR11070">
    <property type="entry name" value="UVRD / RECB / PCRA DNA HELICASE FAMILY MEMBER"/>
    <property type="match status" value="1"/>
</dbReference>
<keyword evidence="4 5" id="KW-0067">ATP-binding</keyword>
<dbReference type="AlphaFoldDB" id="A0A918CNS9"/>
<evidence type="ECO:0000256" key="3">
    <source>
        <dbReference type="ARBA" id="ARBA00022806"/>
    </source>
</evidence>
<dbReference type="Gene3D" id="3.40.50.300">
    <property type="entry name" value="P-loop containing nucleotide triphosphate hydrolases"/>
    <property type="match status" value="3"/>
</dbReference>
<dbReference type="PROSITE" id="PS51198">
    <property type="entry name" value="UVRD_HELICASE_ATP_BIND"/>
    <property type="match status" value="1"/>
</dbReference>
<evidence type="ECO:0000256" key="5">
    <source>
        <dbReference type="PROSITE-ProRule" id="PRU00560"/>
    </source>
</evidence>
<evidence type="ECO:0000256" key="4">
    <source>
        <dbReference type="ARBA" id="ARBA00022840"/>
    </source>
</evidence>
<keyword evidence="2 5" id="KW-0378">Hydrolase</keyword>